<evidence type="ECO:0000313" key="2">
    <source>
        <dbReference type="Proteomes" id="UP000026902"/>
    </source>
</evidence>
<dbReference type="RefSeq" id="YP_009037040.1">
    <property type="nucleotide sequence ID" value="NC_024216.1"/>
</dbReference>
<organism evidence="1 2">
    <name type="scientific">Bacillus phage CAM003</name>
    <dbReference type="NCBI Taxonomy" id="1486657"/>
    <lineage>
        <taxon>Viruses</taxon>
        <taxon>Duplodnaviria</taxon>
        <taxon>Heunggongvirae</taxon>
        <taxon>Uroviricota</taxon>
        <taxon>Caudoviricetes</taxon>
        <taxon>Herelleviridae</taxon>
        <taxon>Bastillevirinae</taxon>
        <taxon>Bastillevirus</taxon>
        <taxon>Bastillevirus CAM003</taxon>
    </lineage>
</organism>
<reference evidence="2" key="1">
    <citation type="submission" date="2014-09" db="EMBL/GenBank/DDBJ databases">
        <authorList>
            <person name="Sauder A.B."/>
            <person name="McKenzie Q.R."/>
            <person name="Temple L.M."/>
            <person name="Alexis B.K."/>
            <person name="Al-Atrache Z."/>
            <person name="Lewis L.O."/>
            <person name="Loesser-Casey K.E."/>
            <person name="Mitchell K.J."/>
        </authorList>
    </citation>
    <scope>NUCLEOTIDE SEQUENCE [LARGE SCALE GENOMIC DNA]</scope>
</reference>
<evidence type="ECO:0000313" key="1">
    <source>
        <dbReference type="EMBL" id="AHZ09574.1"/>
    </source>
</evidence>
<name>A0A024AZ39_9CAUD</name>
<dbReference type="GeneID" id="19526440"/>
<keyword evidence="2" id="KW-1185">Reference proteome</keyword>
<dbReference type="Proteomes" id="UP000026902">
    <property type="component" value="Segment"/>
</dbReference>
<proteinExistence type="predicted"/>
<dbReference type="EMBL" id="KJ489397">
    <property type="protein sequence ID" value="AHZ09574.1"/>
    <property type="molecule type" value="Genomic_DNA"/>
</dbReference>
<dbReference type="KEGG" id="vg:19526440"/>
<protein>
    <submittedName>
        <fullName evidence="1">Uncharacterized protein</fullName>
    </submittedName>
</protein>
<accession>A0A024AZ39</accession>
<sequence length="66" mass="8140">MKALLKEDILLLIEHNFEDGDVIFEDSWKLQEMWKQLGDDWFIEDGRWQLVNENKRMKQAREEWSD</sequence>